<accession>A0A561CR30</accession>
<keyword evidence="1" id="KW-0812">Transmembrane</keyword>
<feature type="transmembrane region" description="Helical" evidence="1">
    <location>
        <begin position="116"/>
        <end position="136"/>
    </location>
</feature>
<gene>
    <name evidence="2" type="ORF">FB550_114103</name>
</gene>
<feature type="transmembrane region" description="Helical" evidence="1">
    <location>
        <begin position="220"/>
        <end position="241"/>
    </location>
</feature>
<dbReference type="Proteomes" id="UP000319671">
    <property type="component" value="Unassembled WGS sequence"/>
</dbReference>
<feature type="transmembrane region" description="Helical" evidence="1">
    <location>
        <begin position="142"/>
        <end position="160"/>
    </location>
</feature>
<feature type="transmembrane region" description="Helical" evidence="1">
    <location>
        <begin position="86"/>
        <end position="104"/>
    </location>
</feature>
<comment type="caution">
    <text evidence="2">The sequence shown here is derived from an EMBL/GenBank/DDBJ whole genome shotgun (WGS) entry which is preliminary data.</text>
</comment>
<feature type="transmembrane region" description="Helical" evidence="1">
    <location>
        <begin position="181"/>
        <end position="200"/>
    </location>
</feature>
<organism evidence="2 3">
    <name type="scientific">Neobacillus bataviensis</name>
    <dbReference type="NCBI Taxonomy" id="220685"/>
    <lineage>
        <taxon>Bacteria</taxon>
        <taxon>Bacillati</taxon>
        <taxon>Bacillota</taxon>
        <taxon>Bacilli</taxon>
        <taxon>Bacillales</taxon>
        <taxon>Bacillaceae</taxon>
        <taxon>Neobacillus</taxon>
    </lineage>
</organism>
<evidence type="ECO:0000256" key="1">
    <source>
        <dbReference type="SAM" id="Phobius"/>
    </source>
</evidence>
<reference evidence="2 3" key="1">
    <citation type="submission" date="2019-06" db="EMBL/GenBank/DDBJ databases">
        <title>Sorghum-associated microbial communities from plants grown in Nebraska, USA.</title>
        <authorList>
            <person name="Schachtman D."/>
        </authorList>
    </citation>
    <scope>NUCLEOTIDE SEQUENCE [LARGE SCALE GENOMIC DNA]</scope>
    <source>
        <strain evidence="2 3">2482</strain>
    </source>
</reference>
<feature type="transmembrane region" description="Helical" evidence="1">
    <location>
        <begin position="60"/>
        <end position="80"/>
    </location>
</feature>
<dbReference type="EMBL" id="VIVN01000014">
    <property type="protein sequence ID" value="TWD93666.1"/>
    <property type="molecule type" value="Genomic_DNA"/>
</dbReference>
<feature type="transmembrane region" description="Helical" evidence="1">
    <location>
        <begin position="36"/>
        <end position="53"/>
    </location>
</feature>
<evidence type="ECO:0000313" key="3">
    <source>
        <dbReference type="Proteomes" id="UP000319671"/>
    </source>
</evidence>
<sequence>MKLFLPKQHGAWAILIIPFWLGVINGGYVWQDIPFFIGWIFLYLTTYPMLLLFKKKKVQFYAKWTIIYMIPALILLVFPLIQRPAIIIFGFLMLPFFAINAYYTSKNKDRVFMNDMSAIFAFSIAGLASSYLGQGLLNLKTMIFPFLTSVLFFMGCTFYVKTMIREKKNDVFKWISWTYHLLVVAAWFFSGLWMVAIAYIPSLLRAYFFYGKKLSPLQIGVYEIINSALIFIILSIQIVTLN</sequence>
<dbReference type="AlphaFoldDB" id="A0A561CR30"/>
<proteinExistence type="predicted"/>
<dbReference type="InterPro" id="IPR025576">
    <property type="entry name" value="YwiC"/>
</dbReference>
<dbReference type="RefSeq" id="WP_144567460.1">
    <property type="nucleotide sequence ID" value="NZ_VIVN01000014.1"/>
</dbReference>
<keyword evidence="1" id="KW-0472">Membrane</keyword>
<dbReference type="Pfam" id="PF14256">
    <property type="entry name" value="YwiC"/>
    <property type="match status" value="1"/>
</dbReference>
<protein>
    <submittedName>
        <fullName evidence="2">YwiC-like protein</fullName>
    </submittedName>
</protein>
<name>A0A561CR30_9BACI</name>
<evidence type="ECO:0000313" key="2">
    <source>
        <dbReference type="EMBL" id="TWD93666.1"/>
    </source>
</evidence>
<feature type="transmembrane region" description="Helical" evidence="1">
    <location>
        <begin position="12"/>
        <end position="30"/>
    </location>
</feature>
<keyword evidence="1" id="KW-1133">Transmembrane helix</keyword>
<keyword evidence="3" id="KW-1185">Reference proteome</keyword>